<evidence type="ECO:0000256" key="3">
    <source>
        <dbReference type="ARBA" id="ARBA00012189"/>
    </source>
</evidence>
<dbReference type="PANTHER" id="PTHR24092">
    <property type="entry name" value="PROBABLE PHOSPHOLIPID-TRANSPORTING ATPASE"/>
    <property type="match status" value="1"/>
</dbReference>
<keyword evidence="7" id="KW-0067">ATP-binding</keyword>
<feature type="transmembrane region" description="Helical" evidence="14">
    <location>
        <begin position="298"/>
        <end position="323"/>
    </location>
</feature>
<dbReference type="GO" id="GO:0005783">
    <property type="term" value="C:endoplasmic reticulum"/>
    <property type="evidence" value="ECO:0007669"/>
    <property type="project" value="TreeGrafter"/>
</dbReference>
<dbReference type="SUPFAM" id="SSF81660">
    <property type="entry name" value="Metal cation-transporting ATPase, ATP-binding domain N"/>
    <property type="match status" value="1"/>
</dbReference>
<evidence type="ECO:0000256" key="11">
    <source>
        <dbReference type="ARBA" id="ARBA00023136"/>
    </source>
</evidence>
<dbReference type="InterPro" id="IPR023299">
    <property type="entry name" value="ATPase_P-typ_cyto_dom_N"/>
</dbReference>
<dbReference type="InterPro" id="IPR001757">
    <property type="entry name" value="P_typ_ATPase"/>
</dbReference>
<evidence type="ECO:0000256" key="14">
    <source>
        <dbReference type="SAM" id="Phobius"/>
    </source>
</evidence>
<comment type="catalytic activity">
    <reaction evidence="12">
        <text>ATP + H2O + phospholipidSide 1 = ADP + phosphate + phospholipidSide 2.</text>
        <dbReference type="EC" id="7.6.2.1"/>
    </reaction>
</comment>
<gene>
    <name evidence="17" type="ORF">OXX778_LOCUS16312</name>
</gene>
<comment type="subcellular location">
    <subcellularLocation>
        <location evidence="1">Membrane</location>
        <topology evidence="1">Multi-pass membrane protein</topology>
    </subcellularLocation>
</comment>
<dbReference type="Pfam" id="PF16212">
    <property type="entry name" value="PhoLip_ATPase_C"/>
    <property type="match status" value="1"/>
</dbReference>
<dbReference type="Gene3D" id="3.40.1110.10">
    <property type="entry name" value="Calcium-transporting ATPase, cytoplasmic domain N"/>
    <property type="match status" value="1"/>
</dbReference>
<evidence type="ECO:0000256" key="9">
    <source>
        <dbReference type="ARBA" id="ARBA00022967"/>
    </source>
</evidence>
<dbReference type="InterPro" id="IPR008250">
    <property type="entry name" value="ATPase_P-typ_transduc_dom_A_sf"/>
</dbReference>
<keyword evidence="4 14" id="KW-0812">Transmembrane</keyword>
<evidence type="ECO:0000256" key="7">
    <source>
        <dbReference type="ARBA" id="ARBA00022840"/>
    </source>
</evidence>
<dbReference type="GO" id="GO:0016887">
    <property type="term" value="F:ATP hydrolysis activity"/>
    <property type="evidence" value="ECO:0007669"/>
    <property type="project" value="InterPro"/>
</dbReference>
<evidence type="ECO:0000259" key="16">
    <source>
        <dbReference type="Pfam" id="PF16212"/>
    </source>
</evidence>
<feature type="transmembrane region" description="Helical" evidence="14">
    <location>
        <begin position="855"/>
        <end position="872"/>
    </location>
</feature>
<reference evidence="17" key="1">
    <citation type="submission" date="2021-02" db="EMBL/GenBank/DDBJ databases">
        <authorList>
            <person name="Nowell W R."/>
        </authorList>
    </citation>
    <scope>NUCLEOTIDE SEQUENCE</scope>
    <source>
        <strain evidence="17">Ploen Becks lab</strain>
    </source>
</reference>
<comment type="caution">
    <text evidence="17">The sequence shown here is derived from an EMBL/GenBank/DDBJ whole genome shotgun (WGS) entry which is preliminary data.</text>
</comment>
<feature type="transmembrane region" description="Helical" evidence="14">
    <location>
        <begin position="78"/>
        <end position="94"/>
    </location>
</feature>
<dbReference type="SUPFAM" id="SSF56784">
    <property type="entry name" value="HAD-like"/>
    <property type="match status" value="1"/>
</dbReference>
<dbReference type="Pfam" id="PF13246">
    <property type="entry name" value="Cation_ATPase"/>
    <property type="match status" value="1"/>
</dbReference>
<dbReference type="PRINTS" id="PR00119">
    <property type="entry name" value="CATATPASE"/>
</dbReference>
<evidence type="ECO:0000256" key="8">
    <source>
        <dbReference type="ARBA" id="ARBA00022842"/>
    </source>
</evidence>
<evidence type="ECO:0000256" key="6">
    <source>
        <dbReference type="ARBA" id="ARBA00022741"/>
    </source>
</evidence>
<dbReference type="GO" id="GO:0005886">
    <property type="term" value="C:plasma membrane"/>
    <property type="evidence" value="ECO:0007669"/>
    <property type="project" value="TreeGrafter"/>
</dbReference>
<evidence type="ECO:0000259" key="15">
    <source>
        <dbReference type="Pfam" id="PF16209"/>
    </source>
</evidence>
<feature type="transmembrane region" description="Helical" evidence="14">
    <location>
        <begin position="967"/>
        <end position="991"/>
    </location>
</feature>
<feature type="transmembrane region" description="Helical" evidence="14">
    <location>
        <begin position="902"/>
        <end position="922"/>
    </location>
</feature>
<evidence type="ECO:0000256" key="4">
    <source>
        <dbReference type="ARBA" id="ARBA00022692"/>
    </source>
</evidence>
<dbReference type="SUPFAM" id="SSF81653">
    <property type="entry name" value="Calcium ATPase, transduction domain A"/>
    <property type="match status" value="1"/>
</dbReference>
<keyword evidence="11 14" id="KW-0472">Membrane</keyword>
<dbReference type="Proteomes" id="UP000663879">
    <property type="component" value="Unassembled WGS sequence"/>
</dbReference>
<sequence length="1143" mass="132422">MFLKSSETIQRTMGGNSRIRDVRESKTKNRVIYINNVKPYDFNDSNVALKYASNRIKTSKYTILNFVPKNLFEQFRRIANFYYLLNLIVTFIIPDPPVSPFANMIPIAFVILVTAVKQGYEDILRHRSDREINNTPVRILKNGTFVEKKWKDIKVGDIVEVLADQTFPCDLLLLHAHTEDLMCQITTANLDGETNLKQRRRPANLPPLTNEEELSRLEGVIQCDKPNADLFNFNGNVLIKGNQIPIVNDNILLRGCNLRIAPIVYGCAIYTGLDTKIFQNTKFKRNKLSCIEKRLNRFVLVFLAILLGLALASFGGSFAYNYLYDDVWYLDGRDAAFYKSNKFAYYFTTFILYMNLFNYIIPLSLYVTVELQRFVGSKFLEWDLDLYDPITDQPAKANTSDLNEDLGQIEYLFSDKTGTLTENEMIFKQFSIDGIIYEYRGSELFILGSESPLSIFQSEKMTKLFQILSLCHTVHVDNSTAEKYQASSPDEFSFVKFCSKLGLVYEGEEKCTESSDMIRKVKYADKIFKYKVLDILEFDSDRKRMSVILRDLQDDKIILLCKGAESSILKNCVSGNIQSCDADIKTFAKQGWRTLALSYRYLTNEEYNQVEILLKKAYNDILNRKERLSEAFEKIESKLILIGATAVEDKLQEDVAYTLEELRRAGIKIWVLTGDKRETAINISHSCKHFSNNMIKLLMTDINQVESIKKRINFFQKQMKKNPNESFALVIDGRTLELVFANDIQYEFRNICMKCDAVLCCRMTPVQKANVVRLVKKSEERPMTAAIGDGANDVSMIQEADIGLGIFGKEERFFLYMDFCITLEELNLVFAVCQFYFAIFSAFSVSTLYNSTILMMYNVLFTAFPALFYGLFEQKLNKKIVEKTPFIYQTVKKNKDLRSREFFVSILLGTWHSLVAFFFAYAVLEPNSCITNDGVIIGSQEFGVMIFTQVFLVVHIKLFIDWQHKTYFIIVGFGLSIFFYLIFCFLINSFIMPDLLSGLTDGQSVYWVYNYLFGTGPFWFYLIVATVASLLPDIFIKILYNIKDNMKINKLAFREALRKDKLSKMESFDIDKIKDLYEEKVKDDQKKRVRVFYVPSGVNRVFDTKVRDIKIDHLSEDEFNQTNDFNKTGDLLIRKRFKIRQRY</sequence>
<feature type="region of interest" description="Disordered" evidence="13">
    <location>
        <begin position="1"/>
        <end position="20"/>
    </location>
</feature>
<dbReference type="InterPro" id="IPR023214">
    <property type="entry name" value="HAD_sf"/>
</dbReference>
<feature type="domain" description="P-type ATPase N-terminal" evidence="15">
    <location>
        <begin position="43"/>
        <end position="101"/>
    </location>
</feature>
<dbReference type="GO" id="GO:0046872">
    <property type="term" value="F:metal ion binding"/>
    <property type="evidence" value="ECO:0007669"/>
    <property type="project" value="UniProtKB-KW"/>
</dbReference>
<dbReference type="AlphaFoldDB" id="A0A814GP89"/>
<protein>
    <recommendedName>
        <fullName evidence="3">P-type phospholipid transporter</fullName>
        <ecNumber evidence="3">7.6.2.1</ecNumber>
    </recommendedName>
</protein>
<evidence type="ECO:0000256" key="1">
    <source>
        <dbReference type="ARBA" id="ARBA00004141"/>
    </source>
</evidence>
<dbReference type="EC" id="7.6.2.1" evidence="3"/>
<accession>A0A814GP89</accession>
<keyword evidence="9" id="KW-1278">Translocase</keyword>
<feature type="transmembrane region" description="Helical" evidence="14">
    <location>
        <begin position="1018"/>
        <end position="1040"/>
    </location>
</feature>
<dbReference type="OrthoDB" id="377733at2759"/>
<dbReference type="InterPro" id="IPR032631">
    <property type="entry name" value="P-type_ATPase_N"/>
</dbReference>
<dbReference type="Gene3D" id="2.70.150.10">
    <property type="entry name" value="Calcium-transporting ATPase, cytoplasmic transduction domain A"/>
    <property type="match status" value="1"/>
</dbReference>
<keyword evidence="5" id="KW-0479">Metal-binding</keyword>
<dbReference type="SFLD" id="SFLDG00002">
    <property type="entry name" value="C1.7:_P-type_atpase_like"/>
    <property type="match status" value="1"/>
</dbReference>
<evidence type="ECO:0000256" key="5">
    <source>
        <dbReference type="ARBA" id="ARBA00022723"/>
    </source>
</evidence>
<dbReference type="EMBL" id="CAJNOC010003822">
    <property type="protein sequence ID" value="CAF0999134.1"/>
    <property type="molecule type" value="Genomic_DNA"/>
</dbReference>
<feature type="transmembrane region" description="Helical" evidence="14">
    <location>
        <begin position="826"/>
        <end position="849"/>
    </location>
</feature>
<dbReference type="SFLD" id="SFLDS00003">
    <property type="entry name" value="Haloacid_Dehalogenase"/>
    <property type="match status" value="1"/>
</dbReference>
<dbReference type="NCBIfam" id="TIGR01494">
    <property type="entry name" value="ATPase_P-type"/>
    <property type="match status" value="1"/>
</dbReference>
<dbReference type="InterPro" id="IPR032630">
    <property type="entry name" value="P_typ_ATPase_c"/>
</dbReference>
<dbReference type="SUPFAM" id="SSF81665">
    <property type="entry name" value="Calcium ATPase, transmembrane domain M"/>
    <property type="match status" value="1"/>
</dbReference>
<evidence type="ECO:0000256" key="10">
    <source>
        <dbReference type="ARBA" id="ARBA00022989"/>
    </source>
</evidence>
<keyword evidence="10 14" id="KW-1133">Transmembrane helix</keyword>
<feature type="domain" description="P-type ATPase C-terminal" evidence="16">
    <location>
        <begin position="827"/>
        <end position="1040"/>
    </location>
</feature>
<dbReference type="PANTHER" id="PTHR24092:SF175">
    <property type="entry name" value="PHOSPHOLIPID-TRANSPORTING ATPASE"/>
    <property type="match status" value="1"/>
</dbReference>
<dbReference type="Gene3D" id="3.40.50.1000">
    <property type="entry name" value="HAD superfamily/HAD-like"/>
    <property type="match status" value="1"/>
</dbReference>
<feature type="transmembrane region" description="Helical" evidence="14">
    <location>
        <begin position="100"/>
        <end position="120"/>
    </location>
</feature>
<evidence type="ECO:0000313" key="17">
    <source>
        <dbReference type="EMBL" id="CAF0999134.1"/>
    </source>
</evidence>
<keyword evidence="18" id="KW-1185">Reference proteome</keyword>
<proteinExistence type="inferred from homology"/>
<dbReference type="InterPro" id="IPR044492">
    <property type="entry name" value="P_typ_ATPase_HD_dom"/>
</dbReference>
<dbReference type="InterPro" id="IPR036412">
    <property type="entry name" value="HAD-like_sf"/>
</dbReference>
<evidence type="ECO:0000256" key="2">
    <source>
        <dbReference type="ARBA" id="ARBA00008109"/>
    </source>
</evidence>
<name>A0A814GP89_9BILA</name>
<dbReference type="Pfam" id="PF16209">
    <property type="entry name" value="PhoLip_ATPase_N"/>
    <property type="match status" value="1"/>
</dbReference>
<organism evidence="17 18">
    <name type="scientific">Brachionus calyciflorus</name>
    <dbReference type="NCBI Taxonomy" id="104777"/>
    <lineage>
        <taxon>Eukaryota</taxon>
        <taxon>Metazoa</taxon>
        <taxon>Spiralia</taxon>
        <taxon>Gnathifera</taxon>
        <taxon>Rotifera</taxon>
        <taxon>Eurotatoria</taxon>
        <taxon>Monogononta</taxon>
        <taxon>Pseudotrocha</taxon>
        <taxon>Ploima</taxon>
        <taxon>Brachionidae</taxon>
        <taxon>Brachionus</taxon>
    </lineage>
</organism>
<evidence type="ECO:0000256" key="13">
    <source>
        <dbReference type="SAM" id="MobiDB-lite"/>
    </source>
</evidence>
<feature type="transmembrane region" description="Helical" evidence="14">
    <location>
        <begin position="343"/>
        <end position="369"/>
    </location>
</feature>
<dbReference type="PROSITE" id="PS00154">
    <property type="entry name" value="ATPASE_E1_E2"/>
    <property type="match status" value="1"/>
</dbReference>
<keyword evidence="6" id="KW-0547">Nucleotide-binding</keyword>
<dbReference type="GO" id="GO:0005524">
    <property type="term" value="F:ATP binding"/>
    <property type="evidence" value="ECO:0007669"/>
    <property type="project" value="UniProtKB-KW"/>
</dbReference>
<dbReference type="GO" id="GO:0140326">
    <property type="term" value="F:ATPase-coupled intramembrane lipid transporter activity"/>
    <property type="evidence" value="ECO:0007669"/>
    <property type="project" value="UniProtKB-EC"/>
</dbReference>
<comment type="similarity">
    <text evidence="2">Belongs to the cation transport ATPase (P-type) (TC 3.A.3) family. Type IV subfamily.</text>
</comment>
<dbReference type="SFLD" id="SFLDF00027">
    <property type="entry name" value="p-type_atpase"/>
    <property type="match status" value="1"/>
</dbReference>
<keyword evidence="8" id="KW-0460">Magnesium</keyword>
<dbReference type="InterPro" id="IPR023298">
    <property type="entry name" value="ATPase_P-typ_TM_dom_sf"/>
</dbReference>
<evidence type="ECO:0000256" key="12">
    <source>
        <dbReference type="ARBA" id="ARBA00034036"/>
    </source>
</evidence>
<dbReference type="FunFam" id="3.40.50.1000:FF:000014">
    <property type="entry name" value="Phospholipid-transporting ATPase"/>
    <property type="match status" value="1"/>
</dbReference>
<dbReference type="InterPro" id="IPR018303">
    <property type="entry name" value="ATPase_P-typ_P_site"/>
</dbReference>
<feature type="compositionally biased region" description="Polar residues" evidence="13">
    <location>
        <begin position="1"/>
        <end position="15"/>
    </location>
</feature>
<evidence type="ECO:0000313" key="18">
    <source>
        <dbReference type="Proteomes" id="UP000663879"/>
    </source>
</evidence>
<feature type="transmembrane region" description="Helical" evidence="14">
    <location>
        <begin position="942"/>
        <end position="960"/>
    </location>
</feature>
<dbReference type="GO" id="GO:0045332">
    <property type="term" value="P:phospholipid translocation"/>
    <property type="evidence" value="ECO:0007669"/>
    <property type="project" value="TreeGrafter"/>
</dbReference>